<accession>A0AA88NWX8</accession>
<feature type="chain" id="PRO_5041735537" description="Secreted protein" evidence="1">
    <location>
        <begin position="23"/>
        <end position="74"/>
    </location>
</feature>
<evidence type="ECO:0000313" key="2">
    <source>
        <dbReference type="EMBL" id="KAK2869063.1"/>
    </source>
</evidence>
<organism evidence="2 3">
    <name type="scientific">Tachysurus vachellii</name>
    <name type="common">Darkbarbel catfish</name>
    <name type="synonym">Pelteobagrus vachellii</name>
    <dbReference type="NCBI Taxonomy" id="175792"/>
    <lineage>
        <taxon>Eukaryota</taxon>
        <taxon>Metazoa</taxon>
        <taxon>Chordata</taxon>
        <taxon>Craniata</taxon>
        <taxon>Vertebrata</taxon>
        <taxon>Euteleostomi</taxon>
        <taxon>Actinopterygii</taxon>
        <taxon>Neopterygii</taxon>
        <taxon>Teleostei</taxon>
        <taxon>Ostariophysi</taxon>
        <taxon>Siluriformes</taxon>
        <taxon>Bagridae</taxon>
        <taxon>Tachysurus</taxon>
    </lineage>
</organism>
<name>A0AA88NWX8_TACVA</name>
<sequence length="74" mass="8664">MVALTLFKELHFLLYIVIKTSASVDEVEPNEEVLIFLSRTCRYILTDFSKPYKLLQITILIISRCDGERRSWPS</sequence>
<dbReference type="EMBL" id="JAVHJS010000001">
    <property type="protein sequence ID" value="KAK2869063.1"/>
    <property type="molecule type" value="Genomic_DNA"/>
</dbReference>
<dbReference type="AlphaFoldDB" id="A0AA88NWX8"/>
<reference evidence="2" key="1">
    <citation type="submission" date="2023-08" db="EMBL/GenBank/DDBJ databases">
        <title>Pelteobagrus vachellii genome.</title>
        <authorList>
            <person name="Liu H."/>
        </authorList>
    </citation>
    <scope>NUCLEOTIDE SEQUENCE</scope>
    <source>
        <strain evidence="2">PRFRI_2022a</strain>
        <tissue evidence="2">Muscle</tissue>
    </source>
</reference>
<dbReference type="Proteomes" id="UP001187315">
    <property type="component" value="Unassembled WGS sequence"/>
</dbReference>
<gene>
    <name evidence="2" type="ORF">Q7C36_000934</name>
</gene>
<proteinExistence type="predicted"/>
<keyword evidence="3" id="KW-1185">Reference proteome</keyword>
<feature type="signal peptide" evidence="1">
    <location>
        <begin position="1"/>
        <end position="22"/>
    </location>
</feature>
<comment type="caution">
    <text evidence="2">The sequence shown here is derived from an EMBL/GenBank/DDBJ whole genome shotgun (WGS) entry which is preliminary data.</text>
</comment>
<evidence type="ECO:0000313" key="3">
    <source>
        <dbReference type="Proteomes" id="UP001187315"/>
    </source>
</evidence>
<protein>
    <recommendedName>
        <fullName evidence="4">Secreted protein</fullName>
    </recommendedName>
</protein>
<evidence type="ECO:0008006" key="4">
    <source>
        <dbReference type="Google" id="ProtNLM"/>
    </source>
</evidence>
<keyword evidence="1" id="KW-0732">Signal</keyword>
<evidence type="ECO:0000256" key="1">
    <source>
        <dbReference type="SAM" id="SignalP"/>
    </source>
</evidence>